<proteinExistence type="predicted"/>
<dbReference type="AlphaFoldDB" id="A0A1H1WP81"/>
<sequence length="68" mass="7577">MAELDPSYPVDADSNTAHAWHVIRDLLASCANIEELYAALADTAHREDDPTHSWAKEWHALPKFSDGC</sequence>
<keyword evidence="2" id="KW-1185">Reference proteome</keyword>
<name>A0A1H1WP81_9MICO</name>
<evidence type="ECO:0000313" key="2">
    <source>
        <dbReference type="Proteomes" id="UP000181956"/>
    </source>
</evidence>
<accession>A0A1H1WP81</accession>
<evidence type="ECO:0000313" key="1">
    <source>
        <dbReference type="EMBL" id="SDS98943.1"/>
    </source>
</evidence>
<gene>
    <name evidence="1" type="ORF">SAMN04489834_2585</name>
</gene>
<organism evidence="1 2">
    <name type="scientific">Microterricola viridarii</name>
    <dbReference type="NCBI Taxonomy" id="412690"/>
    <lineage>
        <taxon>Bacteria</taxon>
        <taxon>Bacillati</taxon>
        <taxon>Actinomycetota</taxon>
        <taxon>Actinomycetes</taxon>
        <taxon>Micrococcales</taxon>
        <taxon>Microbacteriaceae</taxon>
        <taxon>Microterricola</taxon>
    </lineage>
</organism>
<protein>
    <submittedName>
        <fullName evidence="1">Uncharacterized protein</fullName>
    </submittedName>
</protein>
<reference evidence="2" key="1">
    <citation type="submission" date="2016-10" db="EMBL/GenBank/DDBJ databases">
        <authorList>
            <person name="Varghese N."/>
            <person name="Submissions S."/>
        </authorList>
    </citation>
    <scope>NUCLEOTIDE SEQUENCE [LARGE SCALE GENOMIC DNA]</scope>
    <source>
        <strain evidence="2">DSM 21772</strain>
    </source>
</reference>
<dbReference type="Proteomes" id="UP000181956">
    <property type="component" value="Chromosome I"/>
</dbReference>
<dbReference type="EMBL" id="LT629742">
    <property type="protein sequence ID" value="SDS98943.1"/>
    <property type="molecule type" value="Genomic_DNA"/>
</dbReference>